<protein>
    <recommendedName>
        <fullName evidence="6">Methylthioribose-1-phosphate isomerase</fullName>
        <shortName evidence="6">M1Pi</shortName>
        <shortName evidence="6">MTR-1-P isomerase</shortName>
        <ecNumber evidence="6">5.3.1.23</ecNumber>
    </recommendedName>
    <alternativeName>
        <fullName evidence="6">S-methyl-5-thioribose-1-phosphate isomerase</fullName>
    </alternativeName>
    <alternativeName>
        <fullName evidence="6">Translation initiation factor eIF-2B subunit alpha/beta/delta-like protein</fullName>
    </alternativeName>
</protein>
<evidence type="ECO:0000256" key="2">
    <source>
        <dbReference type="ARBA" id="ARBA00022605"/>
    </source>
</evidence>
<dbReference type="GO" id="GO:0005737">
    <property type="term" value="C:cytoplasm"/>
    <property type="evidence" value="ECO:0007669"/>
    <property type="project" value="UniProtKB-SubCell"/>
</dbReference>
<dbReference type="Pfam" id="PF01008">
    <property type="entry name" value="IF-2B"/>
    <property type="match status" value="1"/>
</dbReference>
<feature type="site" description="Transition state stabilizer" evidence="6">
    <location>
        <position position="171"/>
    </location>
</feature>
<comment type="function">
    <text evidence="6">Catalyzes the interconversion of methylthioribose-1-phosphate (MTR-1-P) into methylthioribulose-1-phosphate (MTRu-1-P).</text>
</comment>
<evidence type="ECO:0000256" key="3">
    <source>
        <dbReference type="ARBA" id="ARBA00023167"/>
    </source>
</evidence>
<keyword evidence="2 6" id="KW-0028">Amino-acid biosynthesis</keyword>
<reference evidence="8" key="1">
    <citation type="submission" date="2022-11" db="UniProtKB">
        <authorList>
            <consortium name="WormBaseParasite"/>
        </authorList>
    </citation>
    <scope>IDENTIFICATION</scope>
</reference>
<evidence type="ECO:0000256" key="5">
    <source>
        <dbReference type="ARBA" id="ARBA00023242"/>
    </source>
</evidence>
<dbReference type="SUPFAM" id="SSF100950">
    <property type="entry name" value="NagB/RpiA/CoA transferase-like"/>
    <property type="match status" value="1"/>
</dbReference>
<dbReference type="AlphaFoldDB" id="A0A914VJC1"/>
<keyword evidence="7" id="KW-1185">Reference proteome</keyword>
<dbReference type="Gene3D" id="3.40.50.10470">
    <property type="entry name" value="Translation initiation factor eif-2b, domain 2"/>
    <property type="match status" value="1"/>
</dbReference>
<dbReference type="InterPro" id="IPR011559">
    <property type="entry name" value="Initiation_fac_2B_a/b/d"/>
</dbReference>
<dbReference type="PANTHER" id="PTHR43475">
    <property type="entry name" value="METHYLTHIORIBOSE-1-PHOSPHATE ISOMERASE"/>
    <property type="match status" value="1"/>
</dbReference>
<comment type="pathway">
    <text evidence="6">Amino-acid biosynthesis; L-methionine biosynthesis via salvage pathway; L-methionine from S-methyl-5-thio-alpha-D-ribose 1-phosphate: step 1/6.</text>
</comment>
<keyword evidence="5 6" id="KW-0539">Nucleus</keyword>
<evidence type="ECO:0000313" key="8">
    <source>
        <dbReference type="WBParaSite" id="PSAMB.scaffold1978size26304.g15896.t1"/>
    </source>
</evidence>
<feature type="active site" description="Proton donor" evidence="6">
    <location>
        <position position="251"/>
    </location>
</feature>
<organism evidence="7 8">
    <name type="scientific">Plectus sambesii</name>
    <dbReference type="NCBI Taxonomy" id="2011161"/>
    <lineage>
        <taxon>Eukaryota</taxon>
        <taxon>Metazoa</taxon>
        <taxon>Ecdysozoa</taxon>
        <taxon>Nematoda</taxon>
        <taxon>Chromadorea</taxon>
        <taxon>Plectida</taxon>
        <taxon>Plectina</taxon>
        <taxon>Plectoidea</taxon>
        <taxon>Plectidae</taxon>
        <taxon>Plectus</taxon>
    </lineage>
</organism>
<dbReference type="InterPro" id="IPR005251">
    <property type="entry name" value="IF-M1Pi"/>
</dbReference>
<comment type="catalytic activity">
    <reaction evidence="6">
        <text>5-(methylsulfanyl)-alpha-D-ribose 1-phosphate = 5-(methylsulfanyl)-D-ribulose 1-phosphate</text>
        <dbReference type="Rhea" id="RHEA:19989"/>
        <dbReference type="ChEBI" id="CHEBI:58533"/>
        <dbReference type="ChEBI" id="CHEBI:58548"/>
        <dbReference type="EC" id="5.3.1.23"/>
    </reaction>
</comment>
<dbReference type="EC" id="5.3.1.23" evidence="6"/>
<dbReference type="Proteomes" id="UP000887566">
    <property type="component" value="Unplaced"/>
</dbReference>
<dbReference type="InterPro" id="IPR037171">
    <property type="entry name" value="NagB/RpiA_transferase-like"/>
</dbReference>
<comment type="subcellular location">
    <subcellularLocation>
        <location evidence="6">Cytoplasm</location>
    </subcellularLocation>
    <subcellularLocation>
        <location evidence="6">Nucleus</location>
    </subcellularLocation>
</comment>
<dbReference type="InterPro" id="IPR027363">
    <property type="entry name" value="M1Pi_N"/>
</dbReference>
<dbReference type="WBParaSite" id="PSAMB.scaffold1978size26304.g15896.t1">
    <property type="protein sequence ID" value="PSAMB.scaffold1978size26304.g15896.t1"/>
    <property type="gene ID" value="PSAMB.scaffold1978size26304.g15896"/>
</dbReference>
<evidence type="ECO:0000256" key="1">
    <source>
        <dbReference type="ARBA" id="ARBA00022490"/>
    </source>
</evidence>
<dbReference type="HAMAP" id="MF_01678">
    <property type="entry name" value="Salvage_MtnA"/>
    <property type="match status" value="1"/>
</dbReference>
<keyword evidence="1 6" id="KW-0963">Cytoplasm</keyword>
<comment type="similarity">
    <text evidence="6">Belongs to the eIF-2B alpha/beta/delta subunits family. MtnA subfamily.</text>
</comment>
<accession>A0A914VJC1</accession>
<sequence length="364" mass="39484">MATSQKAALESIRYEKGKLEILDQLLLPSKTVYIPITNVEDGWRAINTMQIRGAPAIAILGMLSLSIELQSMDLSGFSTEQLFQWIVHKCDRLLTSRPTAVNLRNAREHLVNLISSFKGESVDELKNIVVQYAETLLKEDIVTNHLIGDHGADAILSITPGVQKVTVLTICNTGSLATAGYGTALGVVRSLHARGKLEMVYFLETRPYNQGSRLTAFELLHDEIPATLICDSMAAWLMKSRHVDAIVVGADNVALNGDLANKVGTYALAVLANYHNVPFFGAVPTTTINPAISNGSAIIIEERAPDELTVFQGIRTAPEGVHVWNPAFDITPHHLISGIITELGSFQPEKMGDALAIASGKQPL</sequence>
<dbReference type="NCBIfam" id="TIGR00512">
    <property type="entry name" value="salvage_mtnA"/>
    <property type="match status" value="1"/>
</dbReference>
<dbReference type="FunFam" id="1.20.120.420:FF:000003">
    <property type="entry name" value="Methylthioribose-1-phosphate isomerase"/>
    <property type="match status" value="1"/>
</dbReference>
<keyword evidence="3 6" id="KW-0486">Methionine biosynthesis</keyword>
<name>A0A914VJC1_9BILA</name>
<evidence type="ECO:0000313" key="7">
    <source>
        <dbReference type="Proteomes" id="UP000887566"/>
    </source>
</evidence>
<dbReference type="InterPro" id="IPR000649">
    <property type="entry name" value="IF-2B-related"/>
</dbReference>
<dbReference type="GO" id="GO:0019509">
    <property type="term" value="P:L-methionine salvage from methylthioadenosine"/>
    <property type="evidence" value="ECO:0007669"/>
    <property type="project" value="UniProtKB-UniRule"/>
</dbReference>
<evidence type="ECO:0000256" key="4">
    <source>
        <dbReference type="ARBA" id="ARBA00023235"/>
    </source>
</evidence>
<dbReference type="NCBIfam" id="TIGR00524">
    <property type="entry name" value="eIF-2B_rel"/>
    <property type="match status" value="1"/>
</dbReference>
<keyword evidence="4 6" id="KW-0413">Isomerase</keyword>
<dbReference type="NCBIfam" id="NF004326">
    <property type="entry name" value="PRK05720.1"/>
    <property type="match status" value="1"/>
</dbReference>
<dbReference type="GO" id="GO:0046523">
    <property type="term" value="F:S-methyl-5-thioribose-1-phosphate isomerase activity"/>
    <property type="evidence" value="ECO:0007669"/>
    <property type="project" value="UniProtKB-UniRule"/>
</dbReference>
<dbReference type="Gene3D" id="1.20.120.420">
    <property type="entry name" value="translation initiation factor eif-2b, domain 1"/>
    <property type="match status" value="1"/>
</dbReference>
<evidence type="ECO:0000256" key="6">
    <source>
        <dbReference type="HAMAP-Rule" id="MF_03119"/>
    </source>
</evidence>
<dbReference type="PANTHER" id="PTHR43475:SF1">
    <property type="entry name" value="METHYLTHIORIBOSE-1-PHOSPHATE ISOMERASE"/>
    <property type="match status" value="1"/>
</dbReference>
<dbReference type="FunFam" id="3.40.50.10470:FF:000003">
    <property type="entry name" value="Methylthioribose-1-phosphate isomerase"/>
    <property type="match status" value="1"/>
</dbReference>
<dbReference type="InterPro" id="IPR042529">
    <property type="entry name" value="IF_2B-like_C"/>
</dbReference>
<dbReference type="GO" id="GO:0005634">
    <property type="term" value="C:nucleus"/>
    <property type="evidence" value="ECO:0007669"/>
    <property type="project" value="UniProtKB-SubCell"/>
</dbReference>
<proteinExistence type="inferred from homology"/>